<evidence type="ECO:0000256" key="1">
    <source>
        <dbReference type="ARBA" id="ARBA00006432"/>
    </source>
</evidence>
<dbReference type="CDD" id="cd04433">
    <property type="entry name" value="AFD_class_I"/>
    <property type="match status" value="1"/>
</dbReference>
<protein>
    <submittedName>
        <fullName evidence="4">Nonribosomal peptide synthetases (NRPS)</fullName>
    </submittedName>
</protein>
<dbReference type="Gene3D" id="3.30.300.30">
    <property type="match status" value="1"/>
</dbReference>
<dbReference type="InterPro" id="IPR045851">
    <property type="entry name" value="AMP-bd_C_sf"/>
</dbReference>
<dbReference type="SUPFAM" id="SSF56801">
    <property type="entry name" value="Acetyl-CoA synthetase-like"/>
    <property type="match status" value="1"/>
</dbReference>
<dbReference type="EMBL" id="JAQJZL010000016">
    <property type="protein sequence ID" value="KAJ6022754.1"/>
    <property type="molecule type" value="Genomic_DNA"/>
</dbReference>
<dbReference type="Gene3D" id="3.40.50.12780">
    <property type="entry name" value="N-terminal domain of ligase-like"/>
    <property type="match status" value="1"/>
</dbReference>
<gene>
    <name evidence="4" type="ORF">N7460_013149</name>
</gene>
<comment type="caution">
    <text evidence="4">The sequence shown here is derived from an EMBL/GenBank/DDBJ whole genome shotgun (WGS) entry which is preliminary data.</text>
</comment>
<dbReference type="GO" id="GO:0006631">
    <property type="term" value="P:fatty acid metabolic process"/>
    <property type="evidence" value="ECO:0007669"/>
    <property type="project" value="TreeGrafter"/>
</dbReference>
<dbReference type="PANTHER" id="PTHR43201:SF5">
    <property type="entry name" value="MEDIUM-CHAIN ACYL-COA LIGASE ACSF2, MITOCHONDRIAL"/>
    <property type="match status" value="1"/>
</dbReference>
<dbReference type="Pfam" id="PF00501">
    <property type="entry name" value="AMP-binding"/>
    <property type="match status" value="1"/>
</dbReference>
<proteinExistence type="inferred from homology"/>
<organism evidence="4 5">
    <name type="scientific">Penicillium canescens</name>
    <dbReference type="NCBI Taxonomy" id="5083"/>
    <lineage>
        <taxon>Eukaryota</taxon>
        <taxon>Fungi</taxon>
        <taxon>Dikarya</taxon>
        <taxon>Ascomycota</taxon>
        <taxon>Pezizomycotina</taxon>
        <taxon>Eurotiomycetes</taxon>
        <taxon>Eurotiomycetidae</taxon>
        <taxon>Eurotiales</taxon>
        <taxon>Aspergillaceae</taxon>
        <taxon>Penicillium</taxon>
    </lineage>
</organism>
<evidence type="ECO:0000259" key="3">
    <source>
        <dbReference type="Pfam" id="PF00501"/>
    </source>
</evidence>
<keyword evidence="2" id="KW-0436">Ligase</keyword>
<dbReference type="SUPFAM" id="SSF52777">
    <property type="entry name" value="CoA-dependent acyltransferases"/>
    <property type="match status" value="1"/>
</dbReference>
<accession>A0AAD6HYD8</accession>
<evidence type="ECO:0000313" key="4">
    <source>
        <dbReference type="EMBL" id="KAJ6022754.1"/>
    </source>
</evidence>
<dbReference type="InterPro" id="IPR036736">
    <property type="entry name" value="ACP-like_sf"/>
</dbReference>
<dbReference type="GO" id="GO:0044550">
    <property type="term" value="P:secondary metabolite biosynthetic process"/>
    <property type="evidence" value="ECO:0007669"/>
    <property type="project" value="UniProtKB-ARBA"/>
</dbReference>
<dbReference type="PANTHER" id="PTHR43201">
    <property type="entry name" value="ACYL-COA SYNTHETASE"/>
    <property type="match status" value="1"/>
</dbReference>
<reference evidence="4" key="1">
    <citation type="journal article" date="2023" name="IMA Fungus">
        <title>Comparative genomic study of the Penicillium genus elucidates a diverse pangenome and 15 lateral gene transfer events.</title>
        <authorList>
            <person name="Petersen C."/>
            <person name="Sorensen T."/>
            <person name="Nielsen M.R."/>
            <person name="Sondergaard T.E."/>
            <person name="Sorensen J.L."/>
            <person name="Fitzpatrick D.A."/>
            <person name="Frisvad J.C."/>
            <person name="Nielsen K.L."/>
        </authorList>
    </citation>
    <scope>NUCLEOTIDE SEQUENCE</scope>
    <source>
        <strain evidence="4">IBT 15450</strain>
    </source>
</reference>
<dbReference type="SUPFAM" id="SSF47336">
    <property type="entry name" value="ACP-like"/>
    <property type="match status" value="1"/>
</dbReference>
<dbReference type="AlphaFoldDB" id="A0AAD6HYD8"/>
<dbReference type="InterPro" id="IPR042099">
    <property type="entry name" value="ANL_N_sf"/>
</dbReference>
<evidence type="ECO:0000313" key="5">
    <source>
        <dbReference type="Proteomes" id="UP001219568"/>
    </source>
</evidence>
<feature type="domain" description="AMP-dependent synthetase/ligase" evidence="3">
    <location>
        <begin position="51"/>
        <end position="424"/>
    </location>
</feature>
<evidence type="ECO:0000256" key="2">
    <source>
        <dbReference type="ARBA" id="ARBA00022598"/>
    </source>
</evidence>
<dbReference type="InterPro" id="IPR000873">
    <property type="entry name" value="AMP-dep_synth/lig_dom"/>
</dbReference>
<reference evidence="4" key="2">
    <citation type="submission" date="2023-01" db="EMBL/GenBank/DDBJ databases">
        <authorList>
            <person name="Petersen C."/>
        </authorList>
    </citation>
    <scope>NUCLEOTIDE SEQUENCE</scope>
    <source>
        <strain evidence="4">IBT 15450</strain>
    </source>
</reference>
<comment type="similarity">
    <text evidence="1">Belongs to the ATP-dependent AMP-binding enzyme family.</text>
</comment>
<dbReference type="Proteomes" id="UP001219568">
    <property type="component" value="Unassembled WGS sequence"/>
</dbReference>
<dbReference type="GO" id="GO:0031956">
    <property type="term" value="F:medium-chain fatty acid-CoA ligase activity"/>
    <property type="evidence" value="ECO:0007669"/>
    <property type="project" value="TreeGrafter"/>
</dbReference>
<sequence>MTSLSEISGPPIDNDTRCLINRLEEVVKSHPDAVALICAHEDPRRYELGDVQQNDATTNVSAAFAQWTYAQLYTEVERISHRLENLGLASGCPLFTVLGNSVEHVTTTWAGYRLGCLHVSIDPRSLKNASEARHMIETVLAFQKNQYMAVVVKDRQTATQFDELFPDIECVKIQIEGGNGPWIPFYNRMQPSASTYEPKFLSGETRESRRETSVFFSSGTTSLPKACLADVASWVSALETRISAASALPGDKVMVLVSSSHAFGLMGMLITLTRGATLVYSSATGFDAELTMKFLHTEQCAYLIMVSALVHAFVAANPSTGNVIKPLKAVIFSGMSLATAVAKDFKAAFPTDRVENIFGMIEGVHVSTGPVEDIESISQDDHLASGVPTSGARVRICAPGKQSLVPLGTPGEVHYSGFQTSKGYIGLETKDFYKDKGGSLWFNTGDQGVIHNGQLYLVGRYKELIIRAGKNLSPPAIESTLNQVPELSVFNPQAIPFPDPVAGEVPVIVVNQHISDDQVRQITKMILVKMGPVYVPTNIISVQTLGLEDYPRTISGKVQKTKLAALVRQYEDSLCQCTTMAKSTGLRDRVVRIWAGTFGVTSGDLDTHAKILERCDSITSMKIHARIRRETGKEISYSAWATAGTIDAQIKLLEDAPEKVAKGKEELLSTSLRQGGPAAVDMVHLMANPSRFQATRQMVEEAIAPNQLTWDDVEDVFPTTDFMDIMVQNHLIESWEFFVEVLTMNADRQHLRSSLEKVLYVHPILRSFIVADQQAADRALHVTIKSCKSVLDQCIVDYGDVDSVNDLRKLTLDFPQEHRPRFPGLLYRGLIVFVRETNSAALISAFSHAVMDATYHQIFVDDLDLALGGHTVQAHVSFKAWSDAHYVLGSSQAAQPALDYHAGEMELLRWPDKQPAIWPSPASAVYVSPDRVNEGLPLLTIPLPGILGLRRAHPDLALPIAPKVALALLALHHTKTTSALMLNVEMARSGFPFLPSSIAGLGSFNAADVTGPTIAGILNVIGYDHDETVIEMLHRAQEQQIKITQHANAPWQRIMQQNSDIRDLFPKVADALVFNWTGANGFSQETLGNLQENVKISYLYYRPKTGLTMDVGLGGKDGTDMIVSPTGAIWNESPESIYKLMAGFGRIATWLVDERNWDRPVEDFPECLVDW</sequence>
<name>A0AAD6HYD8_PENCN</name>
<keyword evidence="5" id="KW-1185">Reference proteome</keyword>